<feature type="coiled-coil region" evidence="1">
    <location>
        <begin position="20"/>
        <end position="54"/>
    </location>
</feature>
<dbReference type="Proteomes" id="UP000238375">
    <property type="component" value="Unassembled WGS sequence"/>
</dbReference>
<gene>
    <name evidence="3" type="ORF">CLV58_1124</name>
</gene>
<dbReference type="EMBL" id="PVTE01000012">
    <property type="protein sequence ID" value="PRY36414.1"/>
    <property type="molecule type" value="Genomic_DNA"/>
</dbReference>
<dbReference type="AlphaFoldDB" id="A0A2T0SSM4"/>
<dbReference type="Gene3D" id="1.10.287.110">
    <property type="entry name" value="DnaJ domain"/>
    <property type="match status" value="1"/>
</dbReference>
<accession>A0A2T0SSM4</accession>
<dbReference type="InterPro" id="IPR001623">
    <property type="entry name" value="DnaJ_domain"/>
</dbReference>
<dbReference type="CDD" id="cd06257">
    <property type="entry name" value="DnaJ"/>
    <property type="match status" value="1"/>
</dbReference>
<dbReference type="InterPro" id="IPR036869">
    <property type="entry name" value="J_dom_sf"/>
</dbReference>
<proteinExistence type="predicted"/>
<evidence type="ECO:0008006" key="5">
    <source>
        <dbReference type="Google" id="ProtNLM"/>
    </source>
</evidence>
<evidence type="ECO:0000313" key="3">
    <source>
        <dbReference type="EMBL" id="PRY36414.1"/>
    </source>
</evidence>
<evidence type="ECO:0000256" key="1">
    <source>
        <dbReference type="SAM" id="Coils"/>
    </source>
</evidence>
<dbReference type="SUPFAM" id="SSF46565">
    <property type="entry name" value="Chaperone J-domain"/>
    <property type="match status" value="1"/>
</dbReference>
<comment type="caution">
    <text evidence="3">The sequence shown here is derived from an EMBL/GenBank/DDBJ whole genome shotgun (WGS) entry which is preliminary data.</text>
</comment>
<reference evidence="3 4" key="1">
    <citation type="submission" date="2018-03" db="EMBL/GenBank/DDBJ databases">
        <title>Genomic Encyclopedia of Archaeal and Bacterial Type Strains, Phase II (KMG-II): from individual species to whole genera.</title>
        <authorList>
            <person name="Goeker M."/>
        </authorList>
    </citation>
    <scope>NUCLEOTIDE SEQUENCE [LARGE SCALE GENOMIC DNA]</scope>
    <source>
        <strain evidence="3 4">DSM 28354</strain>
    </source>
</reference>
<feature type="region of interest" description="Disordered" evidence="2">
    <location>
        <begin position="172"/>
        <end position="203"/>
    </location>
</feature>
<protein>
    <recommendedName>
        <fullName evidence="5">DnaJ-like protein</fullName>
    </recommendedName>
</protein>
<evidence type="ECO:0000313" key="4">
    <source>
        <dbReference type="Proteomes" id="UP000238375"/>
    </source>
</evidence>
<sequence length="359" mass="41216">MTNDNKLVRIALSGPNAKPLSKAQKEFNRLSARVAELEKLLTDYQSSVDAVQQRIQADYIPLLTAYNQARADLVRLFDRFYDNPEATRSERRKIARLIVDMGEDLLFRHGFADLRAIVGKYSQQDLDEADDAAQQLEQMKQTAAATYGLDLDDIDFQSPDELMAYIEQQVRERQAEQERRNARTEQSKSNQQQADEAKQAAKLQQTTKTIRTLYRELVKAYHPDRELDEAEKGRKTAIMQQVTEAYEKGDLMALLRLQLTLNELDQARVNTLADEPLRHYNKLLKQQIDRLTDELTERQQYMASLLGRPLTSVQSTFGLEVSIGEAVNSLKRDVKAIKQQLKSLTQPAFLKAWLQAYYG</sequence>
<dbReference type="RefSeq" id="WP_106138625.1">
    <property type="nucleotide sequence ID" value="NZ_PVTE01000012.1"/>
</dbReference>
<dbReference type="OrthoDB" id="114754at2"/>
<name>A0A2T0SSM4_9BACT</name>
<keyword evidence="1" id="KW-0175">Coiled coil</keyword>
<organism evidence="3 4">
    <name type="scientific">Spirosoma oryzae</name>
    <dbReference type="NCBI Taxonomy" id="1469603"/>
    <lineage>
        <taxon>Bacteria</taxon>
        <taxon>Pseudomonadati</taxon>
        <taxon>Bacteroidota</taxon>
        <taxon>Cytophagia</taxon>
        <taxon>Cytophagales</taxon>
        <taxon>Cytophagaceae</taxon>
        <taxon>Spirosoma</taxon>
    </lineage>
</organism>
<keyword evidence="4" id="KW-1185">Reference proteome</keyword>
<feature type="compositionally biased region" description="Basic and acidic residues" evidence="2">
    <location>
        <begin position="172"/>
        <end position="186"/>
    </location>
</feature>
<evidence type="ECO:0000256" key="2">
    <source>
        <dbReference type="SAM" id="MobiDB-lite"/>
    </source>
</evidence>